<gene>
    <name evidence="2" type="ORF">O181_076310</name>
</gene>
<name>A0A9Q3F8E9_9BASI</name>
<organism evidence="2 3">
    <name type="scientific">Austropuccinia psidii MF-1</name>
    <dbReference type="NCBI Taxonomy" id="1389203"/>
    <lineage>
        <taxon>Eukaryota</taxon>
        <taxon>Fungi</taxon>
        <taxon>Dikarya</taxon>
        <taxon>Basidiomycota</taxon>
        <taxon>Pucciniomycotina</taxon>
        <taxon>Pucciniomycetes</taxon>
        <taxon>Pucciniales</taxon>
        <taxon>Sphaerophragmiaceae</taxon>
        <taxon>Austropuccinia</taxon>
    </lineage>
</organism>
<reference evidence="2" key="1">
    <citation type="submission" date="2021-03" db="EMBL/GenBank/DDBJ databases">
        <title>Draft genome sequence of rust myrtle Austropuccinia psidii MF-1, a brazilian biotype.</title>
        <authorList>
            <person name="Quecine M.C."/>
            <person name="Pachon D.M.R."/>
            <person name="Bonatelli M.L."/>
            <person name="Correr F.H."/>
            <person name="Franceschini L.M."/>
            <person name="Leite T.F."/>
            <person name="Margarido G.R.A."/>
            <person name="Almeida C.A."/>
            <person name="Ferrarezi J.A."/>
            <person name="Labate C.A."/>
        </authorList>
    </citation>
    <scope>NUCLEOTIDE SEQUENCE</scope>
    <source>
        <strain evidence="2">MF-1</strain>
    </source>
</reference>
<dbReference type="Proteomes" id="UP000765509">
    <property type="component" value="Unassembled WGS sequence"/>
</dbReference>
<keyword evidence="3" id="KW-1185">Reference proteome</keyword>
<feature type="domain" description="Retrovirus-related Pol polyprotein from transposon TNT 1-94-like beta-barrel" evidence="1">
    <location>
        <begin position="118"/>
        <end position="195"/>
    </location>
</feature>
<accession>A0A9Q3F8E9</accession>
<dbReference type="OrthoDB" id="3251181at2759"/>
<evidence type="ECO:0000259" key="1">
    <source>
        <dbReference type="Pfam" id="PF22936"/>
    </source>
</evidence>
<comment type="caution">
    <text evidence="2">The sequence shown here is derived from an EMBL/GenBank/DDBJ whole genome shotgun (WGS) entry which is preliminary data.</text>
</comment>
<dbReference type="InterPro" id="IPR054722">
    <property type="entry name" value="PolX-like_BBD"/>
</dbReference>
<dbReference type="EMBL" id="AVOT02041304">
    <property type="protein sequence ID" value="MBW0536595.1"/>
    <property type="molecule type" value="Genomic_DNA"/>
</dbReference>
<evidence type="ECO:0000313" key="2">
    <source>
        <dbReference type="EMBL" id="MBW0536595.1"/>
    </source>
</evidence>
<dbReference type="Pfam" id="PF22936">
    <property type="entry name" value="Pol_BBD"/>
    <property type="match status" value="1"/>
</dbReference>
<protein>
    <recommendedName>
        <fullName evidence="1">Retrovirus-related Pol polyprotein from transposon TNT 1-94-like beta-barrel domain-containing protein</fullName>
    </recommendedName>
</protein>
<proteinExistence type="predicted"/>
<evidence type="ECO:0000313" key="3">
    <source>
        <dbReference type="Proteomes" id="UP000765509"/>
    </source>
</evidence>
<sequence length="244" mass="27800">MNKEIIERPDLILSLLQEYVNHLNTKAKHKPLIPSALVSVSDHPYKITYYCPNGQHNIKCTTHTKEKCYSEHPHLRPLRQEKKRNMANFNKPMPSLHLSSAESLATFASKPSSHQRLVVDCGATHHMFNYERFFTKLSISNNLKVSTGDPYSLLLPKGVGTVFIICDGRKLQFDDCLFVPKLKCNLISLLNLFSKKLTIIKQESTFCLNTNGTMILGGSFENHLILFNYSLPETLLTKASLWHN</sequence>
<dbReference type="AlphaFoldDB" id="A0A9Q3F8E9"/>